<evidence type="ECO:0008006" key="3">
    <source>
        <dbReference type="Google" id="ProtNLM"/>
    </source>
</evidence>
<dbReference type="EMBL" id="QJNU01000502">
    <property type="protein sequence ID" value="RYO96786.1"/>
    <property type="molecule type" value="Genomic_DNA"/>
</dbReference>
<dbReference type="STRING" id="155417.A0A4Q4T4D0"/>
<gene>
    <name evidence="1" type="ORF">DL764_007386</name>
</gene>
<dbReference type="Gene3D" id="3.20.170.20">
    <property type="entry name" value="Protein of unknown function DUF952"/>
    <property type="match status" value="1"/>
</dbReference>
<keyword evidence="2" id="KW-1185">Reference proteome</keyword>
<proteinExistence type="predicted"/>
<comment type="caution">
    <text evidence="1">The sequence shown here is derived from an EMBL/GenBank/DDBJ whole genome shotgun (WGS) entry which is preliminary data.</text>
</comment>
<name>A0A4Q4T4D0_9PEZI</name>
<dbReference type="AlphaFoldDB" id="A0A4Q4T4D0"/>
<organism evidence="1 2">
    <name type="scientific">Monosporascus ibericus</name>
    <dbReference type="NCBI Taxonomy" id="155417"/>
    <lineage>
        <taxon>Eukaryota</taxon>
        <taxon>Fungi</taxon>
        <taxon>Dikarya</taxon>
        <taxon>Ascomycota</taxon>
        <taxon>Pezizomycotina</taxon>
        <taxon>Sordariomycetes</taxon>
        <taxon>Xylariomycetidae</taxon>
        <taxon>Xylariales</taxon>
        <taxon>Xylariales incertae sedis</taxon>
        <taxon>Monosporascus</taxon>
    </lineage>
</organism>
<dbReference type="InterPro" id="IPR009297">
    <property type="entry name" value="DUF952"/>
</dbReference>
<dbReference type="Proteomes" id="UP000293360">
    <property type="component" value="Unassembled WGS sequence"/>
</dbReference>
<dbReference type="Pfam" id="PF06108">
    <property type="entry name" value="DUF952"/>
    <property type="match status" value="1"/>
</dbReference>
<evidence type="ECO:0000313" key="2">
    <source>
        <dbReference type="Proteomes" id="UP000293360"/>
    </source>
</evidence>
<accession>A0A4Q4T4D0</accession>
<dbReference type="PANTHER" id="PTHR34129:SF1">
    <property type="entry name" value="DUF952 DOMAIN-CONTAINING PROTEIN"/>
    <property type="match status" value="1"/>
</dbReference>
<dbReference type="PANTHER" id="PTHR34129">
    <property type="entry name" value="BLR1139 PROTEIN"/>
    <property type="match status" value="1"/>
</dbReference>
<sequence>MSPSTAAAPSPLPAYVYKILPEAPPEPLPSEYPLSELDRNDGFVHLSTATQVPKTADLFFAEATSLWLLKLPLAGIAGATRWEGPEGGPFPHLYGNFGAREVEGAREFSRAEGETWSAALERQGGWLV</sequence>
<evidence type="ECO:0000313" key="1">
    <source>
        <dbReference type="EMBL" id="RYO96786.1"/>
    </source>
</evidence>
<dbReference type="OrthoDB" id="3335358at2759"/>
<reference evidence="1 2" key="1">
    <citation type="submission" date="2018-06" db="EMBL/GenBank/DDBJ databases">
        <title>Complete Genomes of Monosporascus.</title>
        <authorList>
            <person name="Robinson A.J."/>
            <person name="Natvig D.O."/>
        </authorList>
    </citation>
    <scope>NUCLEOTIDE SEQUENCE [LARGE SCALE GENOMIC DNA]</scope>
    <source>
        <strain evidence="1 2">CBS 110550</strain>
    </source>
</reference>
<dbReference type="SUPFAM" id="SSF56399">
    <property type="entry name" value="ADP-ribosylation"/>
    <property type="match status" value="1"/>
</dbReference>
<protein>
    <recommendedName>
        <fullName evidence="3">DUF952 domain-containing protein</fullName>
    </recommendedName>
</protein>